<accession>A0A0U3FNW7</accession>
<feature type="domain" description="FAD-binding PCMH-type" evidence="5">
    <location>
        <begin position="32"/>
        <end position="204"/>
    </location>
</feature>
<dbReference type="EMBL" id="CP013694">
    <property type="protein sequence ID" value="ALU29411.1"/>
    <property type="molecule type" value="Genomic_DNA"/>
</dbReference>
<gene>
    <name evidence="6" type="ORF">ATY89_05255</name>
    <name evidence="7" type="ORF">ATZ20_08275</name>
</gene>
<dbReference type="InterPro" id="IPR016169">
    <property type="entry name" value="FAD-bd_PCMH_sub2"/>
</dbReference>
<keyword evidence="3" id="KW-0274">FAD</keyword>
<evidence type="ECO:0000256" key="2">
    <source>
        <dbReference type="ARBA" id="ARBA00022630"/>
    </source>
</evidence>
<dbReference type="InterPro" id="IPR016171">
    <property type="entry name" value="Vanillyl_alc_oxidase_C-sub2"/>
</dbReference>
<dbReference type="InterPro" id="IPR016164">
    <property type="entry name" value="FAD-linked_Oxase-like_C"/>
</dbReference>
<dbReference type="PaxDb" id="1435377-SUSAZ_01040"/>
<evidence type="ECO:0000313" key="8">
    <source>
        <dbReference type="Proteomes" id="UP000060043"/>
    </source>
</evidence>
<dbReference type="Gene3D" id="1.10.45.10">
    <property type="entry name" value="Vanillyl-alcohol Oxidase, Chain A, domain 4"/>
    <property type="match status" value="1"/>
</dbReference>
<dbReference type="SUPFAM" id="SSF56176">
    <property type="entry name" value="FAD-binding/transporter-associated domain-like"/>
    <property type="match status" value="1"/>
</dbReference>
<dbReference type="Pfam" id="PF02913">
    <property type="entry name" value="FAD-oxidase_C"/>
    <property type="match status" value="1"/>
</dbReference>
<dbReference type="SUPFAM" id="SSF55103">
    <property type="entry name" value="FAD-linked oxidases, C-terminal domain"/>
    <property type="match status" value="1"/>
</dbReference>
<dbReference type="InterPro" id="IPR016166">
    <property type="entry name" value="FAD-bd_PCMH"/>
</dbReference>
<comment type="cofactor">
    <cofactor evidence="1">
        <name>FAD</name>
        <dbReference type="ChEBI" id="CHEBI:57692"/>
    </cofactor>
</comment>
<dbReference type="Proteomes" id="UP000060043">
    <property type="component" value="Chromosome"/>
</dbReference>
<dbReference type="EMBL" id="CP013695">
    <property type="protein sequence ID" value="ALU32139.1"/>
    <property type="molecule type" value="Genomic_DNA"/>
</dbReference>
<evidence type="ECO:0000313" key="7">
    <source>
        <dbReference type="EMBL" id="ALU32139.1"/>
    </source>
</evidence>
<reference evidence="8 9" key="1">
    <citation type="submission" date="2015-12" db="EMBL/GenBank/DDBJ databases">
        <title>A stable core within a dynamic pangenome in Sulfolobus acidocaldarius.</title>
        <authorList>
            <person name="Anderson R."/>
            <person name="Kouris A."/>
            <person name="Seward C."/>
            <person name="Campbell K."/>
            <person name="Whitaker R."/>
        </authorList>
    </citation>
    <scope>NUCLEOTIDE SEQUENCE [LARGE SCALE GENOMIC DNA]</scope>
    <source>
        <strain evidence="6 9">GG12-C01-09</strain>
        <strain evidence="7 8">NG05B_CO5_07</strain>
    </source>
</reference>
<sequence length="459" mass="50494">MLIQDLKQIVGDKWVIKDEERRLYGFDGLTAVKGEPELVVLPGNEEEAIAVIRYLIQNRRKIIIRGSGTSLSGATVPVEGDEVVVSLSRLNKVYGIRGLEIEVGPGIANALVTKSCPPHLFYAPDPASYQVSSIGGNISHDSGGVHVVKYGPTFNSVVSVKVILANGNVEEIKPSPFLNPTSIFIGGEGGLGAVLRARLRLYPKPKSRKSVFATFNDVKDAGKAIIDIFKKGVIPSALEMMDRYSIIAIEKSRYRAGLPEVEAILLIELDGSEIQVKSEESRVRDVISENNGEIINPKEPEKFWSARRGAFPAMGVISPAYITLDCNVLRSNLPEVLAKIREISIKQNLYIANVFHAGDGNLHPLISYNPEDFDSFVKAVKASDEIEKLVIESGGVPSGEHGIGIEKVKYLDLYYDEKSLEVMKKIKTTFDTYGLFNPCKTLGGCKAYTKELKVLWEWD</sequence>
<dbReference type="AlphaFoldDB" id="A0A0U3FNW7"/>
<dbReference type="InterPro" id="IPR006094">
    <property type="entry name" value="Oxid_FAD_bind_N"/>
</dbReference>
<dbReference type="PANTHER" id="PTHR42934">
    <property type="entry name" value="GLYCOLATE OXIDASE SUBUNIT GLCD"/>
    <property type="match status" value="1"/>
</dbReference>
<evidence type="ECO:0000256" key="1">
    <source>
        <dbReference type="ARBA" id="ARBA00001974"/>
    </source>
</evidence>
<dbReference type="Gene3D" id="3.30.70.2740">
    <property type="match status" value="1"/>
</dbReference>
<evidence type="ECO:0000313" key="9">
    <source>
        <dbReference type="Proteomes" id="UP000065473"/>
    </source>
</evidence>
<dbReference type="InterPro" id="IPR004113">
    <property type="entry name" value="FAD-bd_oxidored_4_C"/>
</dbReference>
<evidence type="ECO:0000256" key="4">
    <source>
        <dbReference type="ARBA" id="ARBA00023002"/>
    </source>
</evidence>
<dbReference type="PANTHER" id="PTHR42934:SF1">
    <property type="entry name" value="GLYCOLATE OXIDASE SUBUNIT GLCD"/>
    <property type="match status" value="1"/>
</dbReference>
<keyword evidence="4" id="KW-0560">Oxidoreductase</keyword>
<dbReference type="GO" id="GO:0016491">
    <property type="term" value="F:oxidoreductase activity"/>
    <property type="evidence" value="ECO:0007669"/>
    <property type="project" value="UniProtKB-KW"/>
</dbReference>
<dbReference type="Pfam" id="PF01565">
    <property type="entry name" value="FAD_binding_4"/>
    <property type="match status" value="1"/>
</dbReference>
<dbReference type="GO" id="GO:0071949">
    <property type="term" value="F:FAD binding"/>
    <property type="evidence" value="ECO:0007669"/>
    <property type="project" value="InterPro"/>
</dbReference>
<dbReference type="InterPro" id="IPR036318">
    <property type="entry name" value="FAD-bd_PCMH-like_sf"/>
</dbReference>
<protein>
    <submittedName>
        <fullName evidence="7">FAD-linked oxidase</fullName>
    </submittedName>
</protein>
<dbReference type="InterPro" id="IPR051914">
    <property type="entry name" value="FAD-linked_OxidoTrans_Type4"/>
</dbReference>
<dbReference type="Gene3D" id="3.30.465.10">
    <property type="match status" value="1"/>
</dbReference>
<dbReference type="Proteomes" id="UP000065473">
    <property type="component" value="Chromosome"/>
</dbReference>
<evidence type="ECO:0000259" key="5">
    <source>
        <dbReference type="PROSITE" id="PS51387"/>
    </source>
</evidence>
<evidence type="ECO:0000313" key="6">
    <source>
        <dbReference type="EMBL" id="ALU29411.1"/>
    </source>
</evidence>
<keyword evidence="2" id="KW-0285">Flavoprotein</keyword>
<name>A0A0U3FNW7_9CREN</name>
<dbReference type="PROSITE" id="PS51387">
    <property type="entry name" value="FAD_PCMH"/>
    <property type="match status" value="1"/>
</dbReference>
<dbReference type="OrthoDB" id="26910at2157"/>
<proteinExistence type="predicted"/>
<organism evidence="7 8">
    <name type="scientific">Sulfolobus acidocaldarius</name>
    <dbReference type="NCBI Taxonomy" id="2285"/>
    <lineage>
        <taxon>Archaea</taxon>
        <taxon>Thermoproteota</taxon>
        <taxon>Thermoprotei</taxon>
        <taxon>Sulfolobales</taxon>
        <taxon>Sulfolobaceae</taxon>
        <taxon>Sulfolobus</taxon>
    </lineage>
</organism>
<evidence type="ECO:0000256" key="3">
    <source>
        <dbReference type="ARBA" id="ARBA00022827"/>
    </source>
</evidence>
<dbReference type="STRING" id="1435377.SUSAZ_01040"/>